<dbReference type="AlphaFoldDB" id="A0ABD2MF39"/>
<evidence type="ECO:0000313" key="3">
    <source>
        <dbReference type="Proteomes" id="UP001620626"/>
    </source>
</evidence>
<evidence type="ECO:0000256" key="1">
    <source>
        <dbReference type="PROSITE-ProRule" id="PRU00023"/>
    </source>
</evidence>
<gene>
    <name evidence="2" type="ORF">niasHT_002724</name>
</gene>
<dbReference type="SUPFAM" id="SSF48403">
    <property type="entry name" value="Ankyrin repeat"/>
    <property type="match status" value="1"/>
</dbReference>
<dbReference type="SMART" id="SM00248">
    <property type="entry name" value="ANK"/>
    <property type="match status" value="4"/>
</dbReference>
<comment type="caution">
    <text evidence="2">The sequence shown here is derived from an EMBL/GenBank/DDBJ whole genome shotgun (WGS) entry which is preliminary data.</text>
</comment>
<proteinExistence type="predicted"/>
<name>A0ABD2MF39_9BILA</name>
<evidence type="ECO:0000313" key="2">
    <source>
        <dbReference type="EMBL" id="KAL3126140.1"/>
    </source>
</evidence>
<organism evidence="2 3">
    <name type="scientific">Heterodera trifolii</name>
    <dbReference type="NCBI Taxonomy" id="157864"/>
    <lineage>
        <taxon>Eukaryota</taxon>
        <taxon>Metazoa</taxon>
        <taxon>Ecdysozoa</taxon>
        <taxon>Nematoda</taxon>
        <taxon>Chromadorea</taxon>
        <taxon>Rhabditida</taxon>
        <taxon>Tylenchina</taxon>
        <taxon>Tylenchomorpha</taxon>
        <taxon>Tylenchoidea</taxon>
        <taxon>Heteroderidae</taxon>
        <taxon>Heteroderinae</taxon>
        <taxon>Heterodera</taxon>
    </lineage>
</organism>
<dbReference type="Proteomes" id="UP001620626">
    <property type="component" value="Unassembled WGS sequence"/>
</dbReference>
<dbReference type="Gene3D" id="1.25.40.20">
    <property type="entry name" value="Ankyrin repeat-containing domain"/>
    <property type="match status" value="2"/>
</dbReference>
<dbReference type="InterPro" id="IPR036770">
    <property type="entry name" value="Ankyrin_rpt-contain_sf"/>
</dbReference>
<accession>A0ABD2MF39</accession>
<keyword evidence="1" id="KW-0040">ANK repeat</keyword>
<dbReference type="PROSITE" id="PS50297">
    <property type="entry name" value="ANK_REP_REGION"/>
    <property type="match status" value="1"/>
</dbReference>
<feature type="repeat" description="ANK" evidence="1">
    <location>
        <begin position="206"/>
        <end position="238"/>
    </location>
</feature>
<dbReference type="PANTHER" id="PTHR24116">
    <property type="entry name" value="KINASE D-INTERACTING SUBSTRATE OF 220 KDA"/>
    <property type="match status" value="1"/>
</dbReference>
<dbReference type="InterPro" id="IPR002110">
    <property type="entry name" value="Ankyrin_rpt"/>
</dbReference>
<dbReference type="EMBL" id="JBICBT010000007">
    <property type="protein sequence ID" value="KAL3126140.1"/>
    <property type="molecule type" value="Genomic_DNA"/>
</dbReference>
<dbReference type="Pfam" id="PF12796">
    <property type="entry name" value="Ank_2"/>
    <property type="match status" value="2"/>
</dbReference>
<sequence length="282" mass="31151">MYFTISDYTGVPSALVVECAADVNQQTIENVDSLMGAASWGHLAVVNFLLEHDANFFQHLDIDGFNALLWAVNNRRTEVARHFVAIELGTDQRNINGFWMSFNFGSGGSHPQQASECTLIPAAAVPTHYRRASQPNAPPPPQAAATPQPILLWQAKCRQIRLPPSPRITGVAPLSQTQHQQHQPNQHLLFNFLLEHDANFQHVDVEGYNALMWAVIKGRTEMARHLVAIGAGIHHRDMDGKSARQLAEESGNAEMVAIFRATATDIGRHAEGTDGQQNDQQQ</sequence>
<protein>
    <submittedName>
        <fullName evidence="2">Uncharacterized protein</fullName>
    </submittedName>
</protein>
<dbReference type="PROSITE" id="PS50088">
    <property type="entry name" value="ANK_REPEAT"/>
    <property type="match status" value="1"/>
</dbReference>
<dbReference type="PANTHER" id="PTHR24116:SF0">
    <property type="entry name" value="KINASE D-INTERACTING SUBSTRATE OF 220 KDA"/>
    <property type="match status" value="1"/>
</dbReference>
<dbReference type="InterPro" id="IPR052771">
    <property type="entry name" value="Neurotrophin_sig_adaptor"/>
</dbReference>
<keyword evidence="3" id="KW-1185">Reference proteome</keyword>
<reference evidence="2 3" key="1">
    <citation type="submission" date="2024-10" db="EMBL/GenBank/DDBJ databases">
        <authorList>
            <person name="Kim D."/>
        </authorList>
    </citation>
    <scope>NUCLEOTIDE SEQUENCE [LARGE SCALE GENOMIC DNA]</scope>
    <source>
        <strain evidence="2">BH-2024</strain>
    </source>
</reference>